<evidence type="ECO:0000256" key="2">
    <source>
        <dbReference type="ARBA" id="ARBA00023125"/>
    </source>
</evidence>
<evidence type="ECO:0000256" key="1">
    <source>
        <dbReference type="ARBA" id="ARBA00023015"/>
    </source>
</evidence>
<gene>
    <name evidence="5" type="ORF">F0U83_07795</name>
</gene>
<dbReference type="PANTHER" id="PTHR44846:SF1">
    <property type="entry name" value="MANNOSYL-D-GLYCERATE TRANSPORT_METABOLISM SYSTEM REPRESSOR MNGR-RELATED"/>
    <property type="match status" value="1"/>
</dbReference>
<dbReference type="GO" id="GO:0045892">
    <property type="term" value="P:negative regulation of DNA-templated transcription"/>
    <property type="evidence" value="ECO:0007669"/>
    <property type="project" value="TreeGrafter"/>
</dbReference>
<keyword evidence="2" id="KW-0238">DNA-binding</keyword>
<dbReference type="Gene3D" id="1.10.10.10">
    <property type="entry name" value="Winged helix-like DNA-binding domain superfamily/Winged helix DNA-binding domain"/>
    <property type="match status" value="1"/>
</dbReference>
<dbReference type="Pfam" id="PF00392">
    <property type="entry name" value="GntR"/>
    <property type="match status" value="1"/>
</dbReference>
<dbReference type="Proteomes" id="UP000324760">
    <property type="component" value="Chromosome"/>
</dbReference>
<dbReference type="KEGG" id="ncu:F0U83_07795"/>
<evidence type="ECO:0000259" key="4">
    <source>
        <dbReference type="PROSITE" id="PS50949"/>
    </source>
</evidence>
<dbReference type="InterPro" id="IPR000524">
    <property type="entry name" value="Tscrpt_reg_HTH_GntR"/>
</dbReference>
<dbReference type="SMART" id="SM00866">
    <property type="entry name" value="UTRA"/>
    <property type="match status" value="1"/>
</dbReference>
<dbReference type="SUPFAM" id="SSF64288">
    <property type="entry name" value="Chorismate lyase-like"/>
    <property type="match status" value="1"/>
</dbReference>
<feature type="domain" description="HTH gntR-type" evidence="4">
    <location>
        <begin position="4"/>
        <end position="72"/>
    </location>
</feature>
<organism evidence="5 6">
    <name type="scientific">Neptunomonas concharum</name>
    <dbReference type="NCBI Taxonomy" id="1031538"/>
    <lineage>
        <taxon>Bacteria</taxon>
        <taxon>Pseudomonadati</taxon>
        <taxon>Pseudomonadota</taxon>
        <taxon>Gammaproteobacteria</taxon>
        <taxon>Oceanospirillales</taxon>
        <taxon>Oceanospirillaceae</taxon>
        <taxon>Neptunomonas</taxon>
    </lineage>
</organism>
<keyword evidence="6" id="KW-1185">Reference proteome</keyword>
<evidence type="ECO:0000313" key="5">
    <source>
        <dbReference type="EMBL" id="QEQ96621.1"/>
    </source>
</evidence>
<dbReference type="OrthoDB" id="9784545at2"/>
<dbReference type="PANTHER" id="PTHR44846">
    <property type="entry name" value="MANNOSYL-D-GLYCERATE TRANSPORT/METABOLISM SYSTEM REPRESSOR MNGR-RELATED"/>
    <property type="match status" value="1"/>
</dbReference>
<dbReference type="PRINTS" id="PR00035">
    <property type="entry name" value="HTHGNTR"/>
</dbReference>
<dbReference type="GO" id="GO:0003700">
    <property type="term" value="F:DNA-binding transcription factor activity"/>
    <property type="evidence" value="ECO:0007669"/>
    <property type="project" value="InterPro"/>
</dbReference>
<dbReference type="PROSITE" id="PS50949">
    <property type="entry name" value="HTH_GNTR"/>
    <property type="match status" value="1"/>
</dbReference>
<dbReference type="SMART" id="SM00345">
    <property type="entry name" value="HTH_GNTR"/>
    <property type="match status" value="1"/>
</dbReference>
<dbReference type="AlphaFoldDB" id="A0A5P1RBI4"/>
<reference evidence="5 6" key="1">
    <citation type="journal article" date="2019" name="Biochem. Eng. J.">
        <title>Metabolic engineering of the marine bacteria Neptunomonas concharum for the production of acetoin and meso-2,3-butanediol from acetate.</title>
        <authorList>
            <person name="Li W."/>
            <person name="Pu N."/>
            <person name="Liu C.-X."/>
            <person name="Yuan Q.-P."/>
            <person name="Li Z.-J."/>
        </authorList>
    </citation>
    <scope>NUCLEOTIDE SEQUENCE [LARGE SCALE GENOMIC DNA]</scope>
    <source>
        <strain evidence="5 6">JCM17730</strain>
    </source>
</reference>
<dbReference type="EMBL" id="CP043869">
    <property type="protein sequence ID" value="QEQ96621.1"/>
    <property type="molecule type" value="Genomic_DNA"/>
</dbReference>
<proteinExistence type="predicted"/>
<evidence type="ECO:0000313" key="6">
    <source>
        <dbReference type="Proteomes" id="UP000324760"/>
    </source>
</evidence>
<name>A0A5P1RBI4_9GAMM</name>
<protein>
    <submittedName>
        <fullName evidence="5">UTRA domain-containing protein</fullName>
    </submittedName>
</protein>
<dbReference type="InterPro" id="IPR050679">
    <property type="entry name" value="Bact_HTH_transcr_reg"/>
</dbReference>
<dbReference type="CDD" id="cd07377">
    <property type="entry name" value="WHTH_GntR"/>
    <property type="match status" value="1"/>
</dbReference>
<dbReference type="InterPro" id="IPR011663">
    <property type="entry name" value="UTRA"/>
</dbReference>
<dbReference type="GO" id="GO:0003677">
    <property type="term" value="F:DNA binding"/>
    <property type="evidence" value="ECO:0007669"/>
    <property type="project" value="UniProtKB-KW"/>
</dbReference>
<sequence length="236" mass="26876">MQKNVTAKQVVRHLQSAIKLGQLDSGDKLPSERVLSEQLGTTRVTIREALKTLESDGLIFRSNRRGWFVNTRRISYNPSRSGFYMDYVAEQGFVPFSKQLSFEQVSANAELASIFGIDEGTPIARLSRIRGVDGRPVYVETIYLNMALLPDILQCDLSRSVSEVVKGHYAFEYAANHFDIRVGTLSDDQAAQLYAPLNFNCLTISRTVKNQHQQVFEYDLEYWRHDVLSLNFSIDQ</sequence>
<dbReference type="SUPFAM" id="SSF46785">
    <property type="entry name" value="Winged helix' DNA-binding domain"/>
    <property type="match status" value="1"/>
</dbReference>
<dbReference type="InterPro" id="IPR028978">
    <property type="entry name" value="Chorismate_lyase_/UTRA_dom_sf"/>
</dbReference>
<dbReference type="RefSeq" id="WP_138987232.1">
    <property type="nucleotide sequence ID" value="NZ_CP043869.1"/>
</dbReference>
<keyword evidence="1" id="KW-0805">Transcription regulation</keyword>
<dbReference type="InterPro" id="IPR036390">
    <property type="entry name" value="WH_DNA-bd_sf"/>
</dbReference>
<dbReference type="Pfam" id="PF07702">
    <property type="entry name" value="UTRA"/>
    <property type="match status" value="1"/>
</dbReference>
<dbReference type="InterPro" id="IPR036388">
    <property type="entry name" value="WH-like_DNA-bd_sf"/>
</dbReference>
<dbReference type="Gene3D" id="3.40.1410.10">
    <property type="entry name" value="Chorismate lyase-like"/>
    <property type="match status" value="1"/>
</dbReference>
<accession>A0A5P1RBI4</accession>
<keyword evidence="3" id="KW-0804">Transcription</keyword>
<evidence type="ECO:0000256" key="3">
    <source>
        <dbReference type="ARBA" id="ARBA00023163"/>
    </source>
</evidence>